<keyword evidence="3 6" id="KW-0813">Transport</keyword>
<evidence type="ECO:0000313" key="7">
    <source>
        <dbReference type="EMBL" id="ALP40450.1"/>
    </source>
</evidence>
<protein>
    <recommendedName>
        <fullName evidence="2">High-affinity zinc uptake system protein ZnuA</fullName>
    </recommendedName>
</protein>
<keyword evidence="5" id="KW-0406">Ion transport</keyword>
<dbReference type="PANTHER" id="PTHR42953:SF3">
    <property type="entry name" value="HIGH-AFFINITY ZINC UPTAKE SYSTEM PROTEIN ZNUA"/>
    <property type="match status" value="1"/>
</dbReference>
<dbReference type="KEGG" id="asr:WL1483_1031"/>
<evidence type="ECO:0000256" key="2">
    <source>
        <dbReference type="ARBA" id="ARBA00015915"/>
    </source>
</evidence>
<gene>
    <name evidence="7" type="primary">znuA</name>
    <name evidence="8" type="ORF">LA374_05035</name>
    <name evidence="7" type="ORF">WL1483_1031</name>
</gene>
<dbReference type="InterPro" id="IPR050492">
    <property type="entry name" value="Bact_metal-bind_prot9"/>
</dbReference>
<reference evidence="8 10" key="3">
    <citation type="submission" date="2021-09" db="EMBL/GenBank/DDBJ databases">
        <title>Aeromonas schubertii isolated from Asian sea bass.</title>
        <authorList>
            <person name="Pinpimai K."/>
        </authorList>
    </citation>
    <scope>NUCLEOTIDE SEQUENCE [LARGE SCALE GENOMIC DNA]</scope>
    <source>
        <strain evidence="8 10">CHULA2021a</strain>
    </source>
</reference>
<keyword evidence="5" id="KW-0862">Zinc</keyword>
<dbReference type="FunFam" id="3.40.50.1980:FF:000028">
    <property type="entry name" value="High-affinity zinc uptake system protein znuA"/>
    <property type="match status" value="1"/>
</dbReference>
<evidence type="ECO:0000256" key="4">
    <source>
        <dbReference type="ARBA" id="ARBA00022729"/>
    </source>
</evidence>
<dbReference type="GO" id="GO:0046872">
    <property type="term" value="F:metal ion binding"/>
    <property type="evidence" value="ECO:0007669"/>
    <property type="project" value="InterPro"/>
</dbReference>
<comment type="similarity">
    <text evidence="1 6">Belongs to the bacterial solute-binding protein 9 family.</text>
</comment>
<dbReference type="Proteomes" id="UP000774958">
    <property type="component" value="Unassembled WGS sequence"/>
</dbReference>
<evidence type="ECO:0000313" key="10">
    <source>
        <dbReference type="Proteomes" id="UP000774958"/>
    </source>
</evidence>
<evidence type="ECO:0000256" key="1">
    <source>
        <dbReference type="ARBA" id="ARBA00011028"/>
    </source>
</evidence>
<organism evidence="7 9">
    <name type="scientific">Aeromonas schubertii</name>
    <dbReference type="NCBI Taxonomy" id="652"/>
    <lineage>
        <taxon>Bacteria</taxon>
        <taxon>Pseudomonadati</taxon>
        <taxon>Pseudomonadota</taxon>
        <taxon>Gammaproteobacteria</taxon>
        <taxon>Aeromonadales</taxon>
        <taxon>Aeromonadaceae</taxon>
        <taxon>Aeromonas</taxon>
    </lineage>
</organism>
<reference evidence="7 9" key="2">
    <citation type="journal article" date="2016" name="Genome Announc.">
        <title>Complete Genome Sequence of the Highly Virulent Aeromonas schubertii Strain WL1483, Isolated from Diseased Snakehead Fish (Channa argus) in China.</title>
        <authorList>
            <person name="Liu L."/>
            <person name="Li N."/>
            <person name="Zhang D."/>
            <person name="Fu X."/>
            <person name="Shi C."/>
            <person name="Lin Q."/>
            <person name="Hao G."/>
        </authorList>
    </citation>
    <scope>NUCLEOTIDE SEQUENCE [LARGE SCALE GENOMIC DNA]</scope>
    <source>
        <strain evidence="7 9">WL1483</strain>
    </source>
</reference>
<dbReference type="RefSeq" id="WP_060583927.1">
    <property type="nucleotide sequence ID" value="NZ_CP013067.1"/>
</dbReference>
<dbReference type="InterPro" id="IPR006128">
    <property type="entry name" value="Lipoprotein_PsaA-like"/>
</dbReference>
<proteinExistence type="inferred from homology"/>
<evidence type="ECO:0000313" key="9">
    <source>
        <dbReference type="Proteomes" id="UP000058114"/>
    </source>
</evidence>
<dbReference type="Proteomes" id="UP000058114">
    <property type="component" value="Chromosome"/>
</dbReference>
<dbReference type="PRINTS" id="PR00690">
    <property type="entry name" value="ADHESNFAMILY"/>
</dbReference>
<name>A0A0S2SFL9_9GAMM</name>
<dbReference type="PATRIC" id="fig|652.5.peg.542"/>
<accession>A0A0S2SFL9</accession>
<dbReference type="GO" id="GO:0006829">
    <property type="term" value="P:zinc ion transport"/>
    <property type="evidence" value="ECO:0007669"/>
    <property type="project" value="UniProtKB-KW"/>
</dbReference>
<dbReference type="Gene3D" id="3.40.50.1980">
    <property type="entry name" value="Nitrogenase molybdenum iron protein domain"/>
    <property type="match status" value="2"/>
</dbReference>
<keyword evidence="5" id="KW-0864">Zinc transport</keyword>
<dbReference type="Pfam" id="PF01297">
    <property type="entry name" value="ZnuA"/>
    <property type="match status" value="1"/>
</dbReference>
<evidence type="ECO:0000256" key="5">
    <source>
        <dbReference type="ARBA" id="ARBA00022906"/>
    </source>
</evidence>
<evidence type="ECO:0000313" key="8">
    <source>
        <dbReference type="EMBL" id="MBZ6065582.1"/>
    </source>
</evidence>
<dbReference type="NCBIfam" id="NF007091">
    <property type="entry name" value="PRK09545.1"/>
    <property type="match status" value="1"/>
</dbReference>
<dbReference type="PANTHER" id="PTHR42953">
    <property type="entry name" value="HIGH-AFFINITY ZINC UPTAKE SYSTEM PROTEIN ZNUA-RELATED"/>
    <property type="match status" value="1"/>
</dbReference>
<keyword evidence="10" id="KW-1185">Reference proteome</keyword>
<evidence type="ECO:0000256" key="6">
    <source>
        <dbReference type="RuleBase" id="RU003512"/>
    </source>
</evidence>
<dbReference type="EMBL" id="JAIRBT010000005">
    <property type="protein sequence ID" value="MBZ6065582.1"/>
    <property type="molecule type" value="Genomic_DNA"/>
</dbReference>
<evidence type="ECO:0000256" key="3">
    <source>
        <dbReference type="ARBA" id="ARBA00022448"/>
    </source>
</evidence>
<sequence>MKRLFLTLIMLGASLPVAAIEVLTTLKPIGFIAAAITRDVTEPRVLLPAGASPHDFALRPSDLRRLDAADLVIWVGPELESFLVKPLAGKPNLLTLLTLPGLPVHHYAEGEEHDHDDHDGHHHHGNLDPHIWLGPDLAAPIARAIAARLVELDPANADRYRGNLAHFEQALAAKDTLIRERMKPVQQKGYFVFHDAYGYWERHYGMQSRGHFTVSPDRRPGAKTLVTIRQALEAHQAQCVFAEPQFRPDVIESVARNTGAKVLLLDESGGNYPMGPEAYLAWMEGMANAFAACN</sequence>
<keyword evidence="4" id="KW-0732">Signal</keyword>
<dbReference type="GO" id="GO:0007155">
    <property type="term" value="P:cell adhesion"/>
    <property type="evidence" value="ECO:0007669"/>
    <property type="project" value="InterPro"/>
</dbReference>
<dbReference type="AlphaFoldDB" id="A0A0S2SFL9"/>
<dbReference type="EMBL" id="CP013067">
    <property type="protein sequence ID" value="ALP40450.1"/>
    <property type="molecule type" value="Genomic_DNA"/>
</dbReference>
<dbReference type="InterPro" id="IPR006127">
    <property type="entry name" value="ZnuA-like"/>
</dbReference>
<dbReference type="SUPFAM" id="SSF53807">
    <property type="entry name" value="Helical backbone' metal receptor"/>
    <property type="match status" value="1"/>
</dbReference>
<reference evidence="9" key="1">
    <citation type="submission" date="2015-10" db="EMBL/GenBank/DDBJ databases">
        <title>Complete Genome Sequence of Aeromonas schubertii strain WL1483.</title>
        <authorList>
            <person name="Liu L."/>
        </authorList>
    </citation>
    <scope>NUCLEOTIDE SEQUENCE [LARGE SCALE GENOMIC DNA]</scope>
    <source>
        <strain evidence="9">WL1483</strain>
    </source>
</reference>